<organism evidence="2 3">
    <name type="scientific">Actinacidiphila paucisporea</name>
    <dbReference type="NCBI Taxonomy" id="310782"/>
    <lineage>
        <taxon>Bacteria</taxon>
        <taxon>Bacillati</taxon>
        <taxon>Actinomycetota</taxon>
        <taxon>Actinomycetes</taxon>
        <taxon>Kitasatosporales</taxon>
        <taxon>Streptomycetaceae</taxon>
        <taxon>Actinacidiphila</taxon>
    </lineage>
</organism>
<keyword evidence="3" id="KW-1185">Reference proteome</keyword>
<evidence type="ECO:0000313" key="2">
    <source>
        <dbReference type="EMBL" id="SHN38153.1"/>
    </source>
</evidence>
<dbReference type="EMBL" id="FRBI01000061">
    <property type="protein sequence ID" value="SHN38153.1"/>
    <property type="molecule type" value="Genomic_DNA"/>
</dbReference>
<dbReference type="RefSeq" id="WP_073503106.1">
    <property type="nucleotide sequence ID" value="NZ_FRBI01000061.1"/>
</dbReference>
<name>A0A1M7R111_9ACTN</name>
<feature type="region of interest" description="Disordered" evidence="1">
    <location>
        <begin position="45"/>
        <end position="71"/>
    </location>
</feature>
<evidence type="ECO:0000313" key="3">
    <source>
        <dbReference type="Proteomes" id="UP000184111"/>
    </source>
</evidence>
<feature type="region of interest" description="Disordered" evidence="1">
    <location>
        <begin position="1"/>
        <end position="20"/>
    </location>
</feature>
<accession>A0A1M7R111</accession>
<evidence type="ECO:0000256" key="1">
    <source>
        <dbReference type="SAM" id="MobiDB-lite"/>
    </source>
</evidence>
<gene>
    <name evidence="2" type="ORF">SAMN05216499_1618</name>
</gene>
<protein>
    <submittedName>
        <fullName evidence="2">Uncharacterized protein</fullName>
    </submittedName>
</protein>
<reference evidence="2 3" key="1">
    <citation type="submission" date="2016-11" db="EMBL/GenBank/DDBJ databases">
        <authorList>
            <person name="Jaros S."/>
            <person name="Januszkiewicz K."/>
            <person name="Wedrychowicz H."/>
        </authorList>
    </citation>
    <scope>NUCLEOTIDE SEQUENCE [LARGE SCALE GENOMIC DNA]</scope>
    <source>
        <strain evidence="2 3">CGMCC 4.2025</strain>
    </source>
</reference>
<proteinExistence type="predicted"/>
<sequence length="103" mass="12107">MTTLDRLQEHGPLGPVRLRIDGYRPAEGQPLLQALTDIHPEAAFHQRQDQREQAAKAERQRREEAEQREREAQWARAEWFGKRKRKVKKLAGLRDEAVTVDER</sequence>
<dbReference type="Proteomes" id="UP000184111">
    <property type="component" value="Unassembled WGS sequence"/>
</dbReference>
<dbReference type="AlphaFoldDB" id="A0A1M7R111"/>